<organism evidence="3 4">
    <name type="scientific">Microtetraspora glauca</name>
    <dbReference type="NCBI Taxonomy" id="1996"/>
    <lineage>
        <taxon>Bacteria</taxon>
        <taxon>Bacillati</taxon>
        <taxon>Actinomycetota</taxon>
        <taxon>Actinomycetes</taxon>
        <taxon>Streptosporangiales</taxon>
        <taxon>Streptosporangiaceae</taxon>
        <taxon>Microtetraspora</taxon>
    </lineage>
</organism>
<accession>A0ABV3GTH7</accession>
<evidence type="ECO:0000313" key="4">
    <source>
        <dbReference type="Proteomes" id="UP001551675"/>
    </source>
</evidence>
<evidence type="ECO:0008006" key="5">
    <source>
        <dbReference type="Google" id="ProtNLM"/>
    </source>
</evidence>
<keyword evidence="2" id="KW-0732">Signal</keyword>
<evidence type="ECO:0000256" key="2">
    <source>
        <dbReference type="SAM" id="SignalP"/>
    </source>
</evidence>
<dbReference type="EMBL" id="JBFALK010000038">
    <property type="protein sequence ID" value="MEV0974933.1"/>
    <property type="molecule type" value="Genomic_DNA"/>
</dbReference>
<feature type="compositionally biased region" description="Gly residues" evidence="1">
    <location>
        <begin position="26"/>
        <end position="35"/>
    </location>
</feature>
<dbReference type="Proteomes" id="UP001551675">
    <property type="component" value="Unassembled WGS sequence"/>
</dbReference>
<protein>
    <recommendedName>
        <fullName evidence="5">Lipoprotein</fullName>
    </recommendedName>
</protein>
<feature type="compositionally biased region" description="Low complexity" evidence="1">
    <location>
        <begin position="36"/>
        <end position="55"/>
    </location>
</feature>
<feature type="region of interest" description="Disordered" evidence="1">
    <location>
        <begin position="24"/>
        <end position="55"/>
    </location>
</feature>
<name>A0ABV3GTH7_MICGL</name>
<keyword evidence="4" id="KW-1185">Reference proteome</keyword>
<feature type="chain" id="PRO_5045296009" description="Lipoprotein" evidence="2">
    <location>
        <begin position="22"/>
        <end position="323"/>
    </location>
</feature>
<dbReference type="RefSeq" id="WP_358142086.1">
    <property type="nucleotide sequence ID" value="NZ_JBFALK010000038.1"/>
</dbReference>
<proteinExistence type="predicted"/>
<sequence>MISPRLSALALAATLTLTVTACTSGGSRGSSGSGSDGSASGSSGGSASSPSGAAALTPEAYQVELDAAGQPVANALRDISKARTLKSLGQRVQRAQTAVAAATERLEPLRPPAEIGTEHTDYLAALRAMDGRLDELVQDVDGRSLCTASSVLARLGKSSEFGNLKEAGADLAGGGDYRGGLIKFSPLKERTRRLASGTILVSSIRGGRGGLTVKNGTAGDSVVTLVLGKKKAVSVYVRKRSTAKVSNIKDGKYRVYFTSGTDYDRAARSFTRNCNFSKFDDPLPYKTTYTSTQIRWDNWTLSLNKVVGGNAPTSDVSPDDFPA</sequence>
<reference evidence="3 4" key="1">
    <citation type="submission" date="2024-06" db="EMBL/GenBank/DDBJ databases">
        <title>The Natural Products Discovery Center: Release of the First 8490 Sequenced Strains for Exploring Actinobacteria Biosynthetic Diversity.</title>
        <authorList>
            <person name="Kalkreuter E."/>
            <person name="Kautsar S.A."/>
            <person name="Yang D."/>
            <person name="Bader C.D."/>
            <person name="Teijaro C.N."/>
            <person name="Fluegel L."/>
            <person name="Davis C.M."/>
            <person name="Simpson J.R."/>
            <person name="Lauterbach L."/>
            <person name="Steele A.D."/>
            <person name="Gui C."/>
            <person name="Meng S."/>
            <person name="Li G."/>
            <person name="Viehrig K."/>
            <person name="Ye F."/>
            <person name="Su P."/>
            <person name="Kiefer A.F."/>
            <person name="Nichols A."/>
            <person name="Cepeda A.J."/>
            <person name="Yan W."/>
            <person name="Fan B."/>
            <person name="Jiang Y."/>
            <person name="Adhikari A."/>
            <person name="Zheng C.-J."/>
            <person name="Schuster L."/>
            <person name="Cowan T.M."/>
            <person name="Smanski M.J."/>
            <person name="Chevrette M.G."/>
            <person name="De Carvalho L.P.S."/>
            <person name="Shen B."/>
        </authorList>
    </citation>
    <scope>NUCLEOTIDE SEQUENCE [LARGE SCALE GENOMIC DNA]</scope>
    <source>
        <strain evidence="3 4">NPDC050100</strain>
    </source>
</reference>
<feature type="signal peptide" evidence="2">
    <location>
        <begin position="1"/>
        <end position="21"/>
    </location>
</feature>
<dbReference type="PROSITE" id="PS51257">
    <property type="entry name" value="PROKAR_LIPOPROTEIN"/>
    <property type="match status" value="1"/>
</dbReference>
<gene>
    <name evidence="3" type="ORF">AB0I59_40630</name>
</gene>
<evidence type="ECO:0000256" key="1">
    <source>
        <dbReference type="SAM" id="MobiDB-lite"/>
    </source>
</evidence>
<evidence type="ECO:0000313" key="3">
    <source>
        <dbReference type="EMBL" id="MEV0974933.1"/>
    </source>
</evidence>
<comment type="caution">
    <text evidence="3">The sequence shown here is derived from an EMBL/GenBank/DDBJ whole genome shotgun (WGS) entry which is preliminary data.</text>
</comment>